<name>A0A897MW84_9EURY</name>
<keyword evidence="3" id="KW-1185">Reference proteome</keyword>
<reference evidence="2" key="1">
    <citation type="submission" date="2020-11" db="EMBL/GenBank/DDBJ databases">
        <title>Carbohydrate-dependent, anaerobic sulfur respiration: A novel catabolism in halophilic archaea.</title>
        <authorList>
            <person name="Sorokin D.Y."/>
            <person name="Messina E."/>
            <person name="Smedile F."/>
            <person name="La Cono V."/>
            <person name="Hallsworth J.E."/>
            <person name="Yakimov M.M."/>
        </authorList>
    </citation>
    <scope>NUCLEOTIDE SEQUENCE</scope>
    <source>
        <strain evidence="2">AArc-S</strain>
    </source>
</reference>
<sequence>MTSRHDIVLAALPALAVSGIVVQYLNSLFTAVLGIHVGLPELPLVLAGLSAAVLVVCHEVFIQPPVEHY</sequence>
<evidence type="ECO:0000256" key="1">
    <source>
        <dbReference type="SAM" id="Phobius"/>
    </source>
</evidence>
<dbReference type="Proteomes" id="UP000663586">
    <property type="component" value="Chromosome"/>
</dbReference>
<dbReference type="KEGG" id="hara:AArcS_1978"/>
<keyword evidence="1" id="KW-0812">Transmembrane</keyword>
<gene>
    <name evidence="2" type="ORF">AArcS_1978</name>
</gene>
<accession>A0A897MW84</accession>
<dbReference type="RefSeq" id="WP_238477238.1">
    <property type="nucleotide sequence ID" value="NZ_CP064786.1"/>
</dbReference>
<keyword evidence="1" id="KW-1133">Transmembrane helix</keyword>
<feature type="transmembrane region" description="Helical" evidence="1">
    <location>
        <begin position="43"/>
        <end position="62"/>
    </location>
</feature>
<dbReference type="EMBL" id="CP064786">
    <property type="protein sequence ID" value="QSG03179.1"/>
    <property type="molecule type" value="Genomic_DNA"/>
</dbReference>
<dbReference type="AlphaFoldDB" id="A0A897MW84"/>
<evidence type="ECO:0000313" key="3">
    <source>
        <dbReference type="Proteomes" id="UP000663586"/>
    </source>
</evidence>
<keyword evidence="1" id="KW-0472">Membrane</keyword>
<protein>
    <submittedName>
        <fullName evidence="2">Putative membrane protein</fullName>
    </submittedName>
</protein>
<evidence type="ECO:0000313" key="2">
    <source>
        <dbReference type="EMBL" id="QSG03179.1"/>
    </source>
</evidence>
<dbReference type="GeneID" id="70685353"/>
<organism evidence="2 3">
    <name type="scientific">Natranaeroarchaeum sulfidigenes</name>
    <dbReference type="NCBI Taxonomy" id="2784880"/>
    <lineage>
        <taxon>Archaea</taxon>
        <taxon>Methanobacteriati</taxon>
        <taxon>Methanobacteriota</taxon>
        <taxon>Stenosarchaea group</taxon>
        <taxon>Halobacteria</taxon>
        <taxon>Halobacteriales</taxon>
        <taxon>Natronoarchaeaceae</taxon>
        <taxon>Natranaeroarchaeum</taxon>
    </lineage>
</organism>
<proteinExistence type="predicted"/>